<proteinExistence type="inferred from homology"/>
<evidence type="ECO:0000256" key="1">
    <source>
        <dbReference type="ARBA" id="ARBA00004141"/>
    </source>
</evidence>
<dbReference type="Pfam" id="PF01594">
    <property type="entry name" value="AI-2E_transport"/>
    <property type="match status" value="1"/>
</dbReference>
<evidence type="ECO:0000256" key="5">
    <source>
        <dbReference type="ARBA" id="ARBA00023136"/>
    </source>
</evidence>
<feature type="transmembrane region" description="Helical" evidence="7">
    <location>
        <begin position="212"/>
        <end position="238"/>
    </location>
</feature>
<reference evidence="8 9" key="2">
    <citation type="submission" date="2018-03" db="EMBL/GenBank/DDBJ databases">
        <authorList>
            <person name="Keele B.F."/>
        </authorList>
    </citation>
    <scope>NUCLEOTIDE SEQUENCE [LARGE SCALE GENOMIC DNA]</scope>
    <source>
        <strain evidence="8 9">D13</strain>
    </source>
</reference>
<comment type="subcellular location">
    <subcellularLocation>
        <location evidence="1">Membrane</location>
        <topology evidence="1">Multi-pass membrane protein</topology>
    </subcellularLocation>
</comment>
<feature type="compositionally biased region" description="Polar residues" evidence="6">
    <location>
        <begin position="371"/>
        <end position="386"/>
    </location>
</feature>
<dbReference type="PANTHER" id="PTHR21716:SF64">
    <property type="entry name" value="AI-2 TRANSPORT PROTEIN TQSA"/>
    <property type="match status" value="1"/>
</dbReference>
<evidence type="ECO:0000256" key="3">
    <source>
        <dbReference type="ARBA" id="ARBA00022692"/>
    </source>
</evidence>
<reference evidence="8 9" key="1">
    <citation type="submission" date="2018-03" db="EMBL/GenBank/DDBJ databases">
        <title>Ahniella affigens gen. nov., sp. nov., a gammaproteobacterium isolated from sandy soil near a stream.</title>
        <authorList>
            <person name="Ko Y."/>
            <person name="Kim J.-H."/>
        </authorList>
    </citation>
    <scope>NUCLEOTIDE SEQUENCE [LARGE SCALE GENOMIC DNA]</scope>
    <source>
        <strain evidence="8 9">D13</strain>
    </source>
</reference>
<feature type="transmembrane region" description="Helical" evidence="7">
    <location>
        <begin position="58"/>
        <end position="81"/>
    </location>
</feature>
<evidence type="ECO:0000256" key="6">
    <source>
        <dbReference type="SAM" id="MobiDB-lite"/>
    </source>
</evidence>
<accession>A0A2P1PXS1</accession>
<keyword evidence="9" id="KW-1185">Reference proteome</keyword>
<protein>
    <submittedName>
        <fullName evidence="8">AI-2E family transporter</fullName>
    </submittedName>
</protein>
<sequence length="386" mass="41102">MFVDQRTWLWLASAVLMAVLLYLLAPVLTPFAVSALLAYLSDPLVDRLERRFSRTTSVVIVFAGLLLLAASLLAIVIPTLFHQAQDLPELFHFLEGWLNGTALPYLRNEFGLNIDALSPGQIFESAKAHLQDIGKIAKTIFASVGKGSAFLLTWAANLVLIPVLTFYLLRDWDVLVNRVYELLPRPIAPTAAKLVRESDEVLGAFLRGQVSVMLALGLLYGLGLSICGIRFGLLIGFAAGMLSFVPYLGPALGIVAGALAALASPGDPWINLLLVAIVFGSGQMIESFVLTPRLVGDKIGLHPVAVIFAVMAGGALFGFFGVLLALPVAAVILVVLKHAHERYLQSDLYGATPNASTADLATAAGTDRNTDTSAPSAPASNESQLS</sequence>
<feature type="transmembrane region" description="Helical" evidence="7">
    <location>
        <begin position="269"/>
        <end position="285"/>
    </location>
</feature>
<organism evidence="8 9">
    <name type="scientific">Ahniella affigens</name>
    <dbReference type="NCBI Taxonomy" id="2021234"/>
    <lineage>
        <taxon>Bacteria</taxon>
        <taxon>Pseudomonadati</taxon>
        <taxon>Pseudomonadota</taxon>
        <taxon>Gammaproteobacteria</taxon>
        <taxon>Lysobacterales</taxon>
        <taxon>Rhodanobacteraceae</taxon>
        <taxon>Ahniella</taxon>
    </lineage>
</organism>
<feature type="transmembrane region" description="Helical" evidence="7">
    <location>
        <begin position="149"/>
        <end position="169"/>
    </location>
</feature>
<dbReference type="RefSeq" id="WP_106893555.1">
    <property type="nucleotide sequence ID" value="NZ_CP027860.1"/>
</dbReference>
<dbReference type="AlphaFoldDB" id="A0A2P1PXS1"/>
<dbReference type="GO" id="GO:0055085">
    <property type="term" value="P:transmembrane transport"/>
    <property type="evidence" value="ECO:0007669"/>
    <property type="project" value="TreeGrafter"/>
</dbReference>
<dbReference type="EMBL" id="CP027860">
    <property type="protein sequence ID" value="AVP99638.1"/>
    <property type="molecule type" value="Genomic_DNA"/>
</dbReference>
<evidence type="ECO:0000256" key="2">
    <source>
        <dbReference type="ARBA" id="ARBA00009773"/>
    </source>
</evidence>
<feature type="transmembrane region" description="Helical" evidence="7">
    <location>
        <begin position="305"/>
        <end position="336"/>
    </location>
</feature>
<dbReference type="KEGG" id="xba:C7S18_21755"/>
<evidence type="ECO:0000256" key="4">
    <source>
        <dbReference type="ARBA" id="ARBA00022989"/>
    </source>
</evidence>
<comment type="similarity">
    <text evidence="2">Belongs to the autoinducer-2 exporter (AI-2E) (TC 2.A.86) family.</text>
</comment>
<feature type="region of interest" description="Disordered" evidence="6">
    <location>
        <begin position="360"/>
        <end position="386"/>
    </location>
</feature>
<name>A0A2P1PXS1_9GAMM</name>
<dbReference type="Proteomes" id="UP000241074">
    <property type="component" value="Chromosome"/>
</dbReference>
<evidence type="ECO:0000256" key="7">
    <source>
        <dbReference type="SAM" id="Phobius"/>
    </source>
</evidence>
<keyword evidence="3 7" id="KW-0812">Transmembrane</keyword>
<gene>
    <name evidence="8" type="ORF">C7S18_21755</name>
</gene>
<dbReference type="GO" id="GO:0016020">
    <property type="term" value="C:membrane"/>
    <property type="evidence" value="ECO:0007669"/>
    <property type="project" value="UniProtKB-SubCell"/>
</dbReference>
<dbReference type="InterPro" id="IPR002549">
    <property type="entry name" value="AI-2E-like"/>
</dbReference>
<keyword evidence="4 7" id="KW-1133">Transmembrane helix</keyword>
<feature type="transmembrane region" description="Helical" evidence="7">
    <location>
        <begin position="12"/>
        <end position="37"/>
    </location>
</feature>
<feature type="transmembrane region" description="Helical" evidence="7">
    <location>
        <begin position="244"/>
        <end position="262"/>
    </location>
</feature>
<evidence type="ECO:0000313" key="8">
    <source>
        <dbReference type="EMBL" id="AVP99638.1"/>
    </source>
</evidence>
<evidence type="ECO:0000313" key="9">
    <source>
        <dbReference type="Proteomes" id="UP000241074"/>
    </source>
</evidence>
<dbReference type="OrthoDB" id="5792512at2"/>
<dbReference type="PANTHER" id="PTHR21716">
    <property type="entry name" value="TRANSMEMBRANE PROTEIN"/>
    <property type="match status" value="1"/>
</dbReference>
<keyword evidence="5 7" id="KW-0472">Membrane</keyword>